<comment type="caution">
    <text evidence="2">The sequence shown here is derived from an EMBL/GenBank/DDBJ whole genome shotgun (WGS) entry which is preliminary data.</text>
</comment>
<dbReference type="Pfam" id="PF09458">
    <property type="entry name" value="H_lectin"/>
    <property type="match status" value="1"/>
</dbReference>
<protein>
    <recommendedName>
        <fullName evidence="1">H-type lectin domain-containing protein</fullName>
    </recommendedName>
</protein>
<sequence length="371" mass="40203">MNDLPPDPNVIPPYRPAPYLVSGPGAFLTHEELMLAFEDFHASLQFVNIAPQMVFERLIGNLRVPVNAAIERARLSSARDSGARKTCLAIPAPAIPAPTALPPAILAPAILHAITVDEEVHQTPLQVIRSFSAEDGGDASAFPCTKTFSTAGEAFLSRFTIGLTSFKIRNSARLIISARITTPEDNGISVTLSNTEAGGYCTDLKSVSCSLLELSEWAVDMQCGASPGLSVVSGLHLAPFVGRSLRVWVDEITSCSYTLRVYSQATSTIQDVEISWLAYSDERPDLTIGGFEGNWVPGQMSCEGYLAFKRGCFNAPPRVVVGMTGFKTDESRDLYLSVEVVQVTREGMKWRFDGGQERNIKSATGSFIAFE</sequence>
<proteinExistence type="predicted"/>
<feature type="domain" description="H-type lectin" evidence="1">
    <location>
        <begin position="313"/>
        <end position="370"/>
    </location>
</feature>
<organism evidence="2 3">
    <name type="scientific">Discina gigas</name>
    <dbReference type="NCBI Taxonomy" id="1032678"/>
    <lineage>
        <taxon>Eukaryota</taxon>
        <taxon>Fungi</taxon>
        <taxon>Dikarya</taxon>
        <taxon>Ascomycota</taxon>
        <taxon>Pezizomycotina</taxon>
        <taxon>Pezizomycetes</taxon>
        <taxon>Pezizales</taxon>
        <taxon>Discinaceae</taxon>
        <taxon>Discina</taxon>
    </lineage>
</organism>
<dbReference type="Proteomes" id="UP001447188">
    <property type="component" value="Unassembled WGS sequence"/>
</dbReference>
<dbReference type="EMBL" id="JBBBZM010000051">
    <property type="protein sequence ID" value="KAL0636387.1"/>
    <property type="molecule type" value="Genomic_DNA"/>
</dbReference>
<name>A0ABR3GKT4_9PEZI</name>
<dbReference type="InterPro" id="IPR019019">
    <property type="entry name" value="H-type_lectin_domain"/>
</dbReference>
<evidence type="ECO:0000313" key="3">
    <source>
        <dbReference type="Proteomes" id="UP001447188"/>
    </source>
</evidence>
<accession>A0ABR3GKT4</accession>
<reference evidence="2 3" key="1">
    <citation type="submission" date="2024-02" db="EMBL/GenBank/DDBJ databases">
        <title>Discinaceae phylogenomics.</title>
        <authorList>
            <person name="Dirks A.C."/>
            <person name="James T.Y."/>
        </authorList>
    </citation>
    <scope>NUCLEOTIDE SEQUENCE [LARGE SCALE GENOMIC DNA]</scope>
    <source>
        <strain evidence="2 3">ACD0624</strain>
    </source>
</reference>
<evidence type="ECO:0000313" key="2">
    <source>
        <dbReference type="EMBL" id="KAL0636387.1"/>
    </source>
</evidence>
<dbReference type="Gene3D" id="2.60.40.2080">
    <property type="match status" value="1"/>
</dbReference>
<keyword evidence="3" id="KW-1185">Reference proteome</keyword>
<dbReference type="SUPFAM" id="SSF141086">
    <property type="entry name" value="Agglutinin HPA-like"/>
    <property type="match status" value="1"/>
</dbReference>
<evidence type="ECO:0000259" key="1">
    <source>
        <dbReference type="Pfam" id="PF09458"/>
    </source>
</evidence>
<dbReference type="InterPro" id="IPR037221">
    <property type="entry name" value="H-type_lectin_dom_sf"/>
</dbReference>
<gene>
    <name evidence="2" type="ORF">Q9L58_004637</name>
</gene>